<gene>
    <name evidence="8" type="ORF">Sradi_3262500</name>
</gene>
<keyword evidence="6" id="KW-0695">RNA-directed DNA polymerase</keyword>
<dbReference type="GO" id="GO:0003964">
    <property type="term" value="F:RNA-directed DNA polymerase activity"/>
    <property type="evidence" value="ECO:0007669"/>
    <property type="project" value="UniProtKB-KW"/>
</dbReference>
<reference evidence="8" key="1">
    <citation type="submission" date="2020-06" db="EMBL/GenBank/DDBJ databases">
        <authorList>
            <person name="Li T."/>
            <person name="Hu X."/>
            <person name="Zhang T."/>
            <person name="Song X."/>
            <person name="Zhang H."/>
            <person name="Dai N."/>
            <person name="Sheng W."/>
            <person name="Hou X."/>
            <person name="Wei L."/>
        </authorList>
    </citation>
    <scope>NUCLEOTIDE SEQUENCE</scope>
    <source>
        <strain evidence="8">G02</strain>
        <tissue evidence="8">Leaf</tissue>
    </source>
</reference>
<comment type="caution">
    <text evidence="8">The sequence shown here is derived from an EMBL/GenBank/DDBJ whole genome shotgun (WGS) entry which is preliminary data.</text>
</comment>
<dbReference type="GO" id="GO:0016787">
    <property type="term" value="F:hydrolase activity"/>
    <property type="evidence" value="ECO:0007669"/>
    <property type="project" value="UniProtKB-KW"/>
</dbReference>
<sequence length="141" mass="16647">MDKVVFLGFVVSANGIEMEKDKVKVFLDWPTPKSIAEEGQPIAYFSEKLKGAHLNYPTYDKELYALMRALETWQHYLCPKEFVIHTDHESFKYLKGKGKLSKRHMKWMEFIESFPYMIKYKKGKKNIVADVLSRRYVLITT</sequence>
<evidence type="ECO:0000256" key="2">
    <source>
        <dbReference type="ARBA" id="ARBA00022695"/>
    </source>
</evidence>
<dbReference type="InterPro" id="IPR043502">
    <property type="entry name" value="DNA/RNA_pol_sf"/>
</dbReference>
<accession>A0AAW2R043</accession>
<evidence type="ECO:0000256" key="5">
    <source>
        <dbReference type="ARBA" id="ARBA00022801"/>
    </source>
</evidence>
<keyword evidence="4" id="KW-0255">Endonuclease</keyword>
<name>A0AAW2R043_SESRA</name>
<evidence type="ECO:0000313" key="8">
    <source>
        <dbReference type="EMBL" id="KAL0373468.1"/>
    </source>
</evidence>
<reference evidence="8" key="2">
    <citation type="journal article" date="2024" name="Plant">
        <title>Genomic evolution and insights into agronomic trait innovations of Sesamum species.</title>
        <authorList>
            <person name="Miao H."/>
            <person name="Wang L."/>
            <person name="Qu L."/>
            <person name="Liu H."/>
            <person name="Sun Y."/>
            <person name="Le M."/>
            <person name="Wang Q."/>
            <person name="Wei S."/>
            <person name="Zheng Y."/>
            <person name="Lin W."/>
            <person name="Duan Y."/>
            <person name="Cao H."/>
            <person name="Xiong S."/>
            <person name="Wang X."/>
            <person name="Wei L."/>
            <person name="Li C."/>
            <person name="Ma Q."/>
            <person name="Ju M."/>
            <person name="Zhao R."/>
            <person name="Li G."/>
            <person name="Mu C."/>
            <person name="Tian Q."/>
            <person name="Mei H."/>
            <person name="Zhang T."/>
            <person name="Gao T."/>
            <person name="Zhang H."/>
        </authorList>
    </citation>
    <scope>NUCLEOTIDE SEQUENCE</scope>
    <source>
        <strain evidence="8">G02</strain>
    </source>
</reference>
<proteinExistence type="predicted"/>
<dbReference type="AlphaFoldDB" id="A0AAW2R043"/>
<keyword evidence="5" id="KW-0378">Hydrolase</keyword>
<evidence type="ECO:0000256" key="1">
    <source>
        <dbReference type="ARBA" id="ARBA00022679"/>
    </source>
</evidence>
<dbReference type="Pfam" id="PF17917">
    <property type="entry name" value="RT_RNaseH"/>
    <property type="match status" value="1"/>
</dbReference>
<evidence type="ECO:0000256" key="4">
    <source>
        <dbReference type="ARBA" id="ARBA00022759"/>
    </source>
</evidence>
<dbReference type="PANTHER" id="PTHR35046:SF9">
    <property type="entry name" value="RNA-DIRECTED DNA POLYMERASE"/>
    <property type="match status" value="1"/>
</dbReference>
<keyword evidence="1" id="KW-0808">Transferase</keyword>
<protein>
    <recommendedName>
        <fullName evidence="7">Reverse transcriptase RNase H-like domain-containing protein</fullName>
    </recommendedName>
</protein>
<dbReference type="EMBL" id="JACGWJ010000014">
    <property type="protein sequence ID" value="KAL0373468.1"/>
    <property type="molecule type" value="Genomic_DNA"/>
</dbReference>
<feature type="domain" description="Reverse transcriptase RNase H-like" evidence="7">
    <location>
        <begin position="38"/>
        <end position="114"/>
    </location>
</feature>
<dbReference type="GO" id="GO:0004519">
    <property type="term" value="F:endonuclease activity"/>
    <property type="evidence" value="ECO:0007669"/>
    <property type="project" value="UniProtKB-KW"/>
</dbReference>
<keyword evidence="3" id="KW-0540">Nuclease</keyword>
<evidence type="ECO:0000256" key="6">
    <source>
        <dbReference type="ARBA" id="ARBA00022918"/>
    </source>
</evidence>
<dbReference type="PANTHER" id="PTHR35046">
    <property type="entry name" value="ZINC KNUCKLE (CCHC-TYPE) FAMILY PROTEIN"/>
    <property type="match status" value="1"/>
</dbReference>
<dbReference type="CDD" id="cd09274">
    <property type="entry name" value="RNase_HI_RT_Ty3"/>
    <property type="match status" value="1"/>
</dbReference>
<organism evidence="8">
    <name type="scientific">Sesamum radiatum</name>
    <name type="common">Black benniseed</name>
    <dbReference type="NCBI Taxonomy" id="300843"/>
    <lineage>
        <taxon>Eukaryota</taxon>
        <taxon>Viridiplantae</taxon>
        <taxon>Streptophyta</taxon>
        <taxon>Embryophyta</taxon>
        <taxon>Tracheophyta</taxon>
        <taxon>Spermatophyta</taxon>
        <taxon>Magnoliopsida</taxon>
        <taxon>eudicotyledons</taxon>
        <taxon>Gunneridae</taxon>
        <taxon>Pentapetalae</taxon>
        <taxon>asterids</taxon>
        <taxon>lamiids</taxon>
        <taxon>Lamiales</taxon>
        <taxon>Pedaliaceae</taxon>
        <taxon>Sesamum</taxon>
    </lineage>
</organism>
<evidence type="ECO:0000256" key="3">
    <source>
        <dbReference type="ARBA" id="ARBA00022722"/>
    </source>
</evidence>
<dbReference type="SUPFAM" id="SSF56672">
    <property type="entry name" value="DNA/RNA polymerases"/>
    <property type="match status" value="1"/>
</dbReference>
<evidence type="ECO:0000259" key="7">
    <source>
        <dbReference type="Pfam" id="PF17917"/>
    </source>
</evidence>
<dbReference type="InterPro" id="IPR041373">
    <property type="entry name" value="RT_RNaseH"/>
</dbReference>
<keyword evidence="2" id="KW-0548">Nucleotidyltransferase</keyword>